<accession>A0A7E4UU87</accession>
<feature type="region of interest" description="Disordered" evidence="1">
    <location>
        <begin position="220"/>
        <end position="239"/>
    </location>
</feature>
<reference evidence="2" key="1">
    <citation type="journal article" date="2013" name="Genetics">
        <title>The draft genome and transcriptome of Panagrellus redivivus are shaped by the harsh demands of a free-living lifestyle.</title>
        <authorList>
            <person name="Srinivasan J."/>
            <person name="Dillman A.R."/>
            <person name="Macchietto M.G."/>
            <person name="Heikkinen L."/>
            <person name="Lakso M."/>
            <person name="Fracchia K.M."/>
            <person name="Antoshechkin I."/>
            <person name="Mortazavi A."/>
            <person name="Wong G."/>
            <person name="Sternberg P.W."/>
        </authorList>
    </citation>
    <scope>NUCLEOTIDE SEQUENCE [LARGE SCALE GENOMIC DNA]</scope>
    <source>
        <strain evidence="2">MT8872</strain>
    </source>
</reference>
<proteinExistence type="predicted"/>
<sequence>MKKWERKWKTKQTKDAIWSNNKVTDKNPPKNNSSSIARRKGSARRLVKRASFSPSLAELPLGCLFEGEERGGEGKTEPSWWQVAAVDDEERHARRPRKLQTHVGRRGTQGRRSPWQLGRVVACARTGPWGAAGDGRLPLGRGWLAVTDSSLRRGAEARAARHRRGADACAEMTAAVSQPSGLARSFYSWGARNRDETCVSRQRRAINGAKCEGLYIKQSDQLGDPRTTNMKPHSGGQYT</sequence>
<feature type="region of interest" description="Disordered" evidence="1">
    <location>
        <begin position="1"/>
        <end position="45"/>
    </location>
</feature>
<keyword evidence="2" id="KW-1185">Reference proteome</keyword>
<evidence type="ECO:0000256" key="1">
    <source>
        <dbReference type="SAM" id="MobiDB-lite"/>
    </source>
</evidence>
<name>A0A7E4UU87_PANRE</name>
<evidence type="ECO:0000313" key="3">
    <source>
        <dbReference type="WBParaSite" id="Pan_g12936.t1"/>
    </source>
</evidence>
<reference evidence="3" key="2">
    <citation type="submission" date="2020-10" db="UniProtKB">
        <authorList>
            <consortium name="WormBaseParasite"/>
        </authorList>
    </citation>
    <scope>IDENTIFICATION</scope>
</reference>
<dbReference type="AlphaFoldDB" id="A0A7E4UU87"/>
<feature type="compositionally biased region" description="Basic residues" evidence="1">
    <location>
        <begin position="93"/>
        <end position="109"/>
    </location>
</feature>
<organism evidence="2 3">
    <name type="scientific">Panagrellus redivivus</name>
    <name type="common">Microworm</name>
    <dbReference type="NCBI Taxonomy" id="6233"/>
    <lineage>
        <taxon>Eukaryota</taxon>
        <taxon>Metazoa</taxon>
        <taxon>Ecdysozoa</taxon>
        <taxon>Nematoda</taxon>
        <taxon>Chromadorea</taxon>
        <taxon>Rhabditida</taxon>
        <taxon>Tylenchina</taxon>
        <taxon>Panagrolaimomorpha</taxon>
        <taxon>Panagrolaimoidea</taxon>
        <taxon>Panagrolaimidae</taxon>
        <taxon>Panagrellus</taxon>
    </lineage>
</organism>
<feature type="compositionally biased region" description="Basic residues" evidence="1">
    <location>
        <begin position="1"/>
        <end position="11"/>
    </location>
</feature>
<dbReference type="WBParaSite" id="Pan_g12936.t1">
    <property type="protein sequence ID" value="Pan_g12936.t1"/>
    <property type="gene ID" value="Pan_g12936"/>
</dbReference>
<protein>
    <submittedName>
        <fullName evidence="3">Uncharacterized protein</fullName>
    </submittedName>
</protein>
<evidence type="ECO:0000313" key="2">
    <source>
        <dbReference type="Proteomes" id="UP000492821"/>
    </source>
</evidence>
<dbReference type="Proteomes" id="UP000492821">
    <property type="component" value="Unassembled WGS sequence"/>
</dbReference>
<feature type="region of interest" description="Disordered" evidence="1">
    <location>
        <begin position="91"/>
        <end position="111"/>
    </location>
</feature>